<dbReference type="EMBL" id="BMAO01011433">
    <property type="protein sequence ID" value="GFQ73652.1"/>
    <property type="molecule type" value="Genomic_DNA"/>
</dbReference>
<keyword evidence="4" id="KW-0238">DNA-binding</keyword>
<evidence type="ECO:0000256" key="7">
    <source>
        <dbReference type="SAM" id="Coils"/>
    </source>
</evidence>
<keyword evidence="5" id="KW-0804">Transcription</keyword>
<proteinExistence type="inferred from homology"/>
<dbReference type="InterPro" id="IPR046347">
    <property type="entry name" value="bZIP_sf"/>
</dbReference>
<evidence type="ECO:0000313" key="9">
    <source>
        <dbReference type="EMBL" id="GFQ73652.1"/>
    </source>
</evidence>
<protein>
    <submittedName>
        <fullName evidence="9">Cyclic AMP-dependent transcription factor ATF-4</fullName>
    </submittedName>
</protein>
<dbReference type="AlphaFoldDB" id="A0A8X6HGB3"/>
<dbReference type="Pfam" id="PF00170">
    <property type="entry name" value="bZIP_1"/>
    <property type="match status" value="1"/>
</dbReference>
<evidence type="ECO:0000256" key="3">
    <source>
        <dbReference type="ARBA" id="ARBA00023015"/>
    </source>
</evidence>
<dbReference type="PROSITE" id="PS50217">
    <property type="entry name" value="BZIP"/>
    <property type="match status" value="1"/>
</dbReference>
<dbReference type="GO" id="GO:0000977">
    <property type="term" value="F:RNA polymerase II transcription regulatory region sequence-specific DNA binding"/>
    <property type="evidence" value="ECO:0007669"/>
    <property type="project" value="TreeGrafter"/>
</dbReference>
<organism evidence="9 10">
    <name type="scientific">Trichonephila clavata</name>
    <name type="common">Joro spider</name>
    <name type="synonym">Nephila clavata</name>
    <dbReference type="NCBI Taxonomy" id="2740835"/>
    <lineage>
        <taxon>Eukaryota</taxon>
        <taxon>Metazoa</taxon>
        <taxon>Ecdysozoa</taxon>
        <taxon>Arthropoda</taxon>
        <taxon>Chelicerata</taxon>
        <taxon>Arachnida</taxon>
        <taxon>Araneae</taxon>
        <taxon>Araneomorphae</taxon>
        <taxon>Entelegynae</taxon>
        <taxon>Araneoidea</taxon>
        <taxon>Nephilidae</taxon>
        <taxon>Trichonephila</taxon>
    </lineage>
</organism>
<comment type="caution">
    <text evidence="9">The sequence shown here is derived from an EMBL/GenBank/DDBJ whole genome shotgun (WGS) entry which is preliminary data.</text>
</comment>
<dbReference type="PROSITE" id="PS00036">
    <property type="entry name" value="BZIP_BASIC"/>
    <property type="match status" value="1"/>
</dbReference>
<reference evidence="9" key="1">
    <citation type="submission" date="2020-07" db="EMBL/GenBank/DDBJ databases">
        <title>Multicomponent nature underlies the extraordinary mechanical properties of spider dragline silk.</title>
        <authorList>
            <person name="Kono N."/>
            <person name="Nakamura H."/>
            <person name="Mori M."/>
            <person name="Yoshida Y."/>
            <person name="Ohtoshi R."/>
            <person name="Malay A.D."/>
            <person name="Moran D.A.P."/>
            <person name="Tomita M."/>
            <person name="Numata K."/>
            <person name="Arakawa K."/>
        </authorList>
    </citation>
    <scope>NUCLEOTIDE SEQUENCE</scope>
</reference>
<evidence type="ECO:0000313" key="10">
    <source>
        <dbReference type="Proteomes" id="UP000887116"/>
    </source>
</evidence>
<dbReference type="PANTHER" id="PTHR13044:SF14">
    <property type="entry name" value="CRYPTOCEPHAL, ISOFORM A"/>
    <property type="match status" value="1"/>
</dbReference>
<name>A0A8X6HGB3_TRICU</name>
<evidence type="ECO:0000256" key="4">
    <source>
        <dbReference type="ARBA" id="ARBA00023125"/>
    </source>
</evidence>
<accession>A0A8X6HGB3</accession>
<sequence length="392" mass="43425">MVEYEQSSWDGWLEDAATLFPTVKPNDILNLDELFYDKANNDVNLDTGLDGLKWLDEKVDFSILDCSPATVEEYAILNDFFNLLDQPANSIDSPCLSPGLKSESNIGLEDIINVTQNQPDPLTNIPIASPCYEPISECNSPESFVNISEEQSATSNTLCFSPGEMGGSPPSQVVPVEFCLSPGQMSYSSSPERKLSSDDICLSPNNTAYWSISGESTSNDFCQSPSYSNLSGTIDDPSVFQVNLSASSDDENVKSDSPVSVVVCEISPDNILHTKEALSIDEVTNSVRKRKFVNNGKEIPKIKVSLKNVFQPYSKPEGRRLNKNDRKKVQNKEAAARYRTKKKNEASEIMSEVSILESQQQKLQEKHDALLGEIKYLKSLMCEILTKKGIMK</sequence>
<evidence type="ECO:0000256" key="1">
    <source>
        <dbReference type="ARBA" id="ARBA00004123"/>
    </source>
</evidence>
<evidence type="ECO:0000259" key="8">
    <source>
        <dbReference type="PROSITE" id="PS50217"/>
    </source>
</evidence>
<dbReference type="Proteomes" id="UP000887116">
    <property type="component" value="Unassembled WGS sequence"/>
</dbReference>
<dbReference type="SUPFAM" id="SSF57959">
    <property type="entry name" value="Leucine zipper domain"/>
    <property type="match status" value="1"/>
</dbReference>
<keyword evidence="10" id="KW-1185">Reference proteome</keyword>
<keyword evidence="7" id="KW-0175">Coiled coil</keyword>
<feature type="domain" description="BZIP" evidence="8">
    <location>
        <begin position="321"/>
        <end position="384"/>
    </location>
</feature>
<evidence type="ECO:0000256" key="5">
    <source>
        <dbReference type="ARBA" id="ARBA00023163"/>
    </source>
</evidence>
<feature type="coiled-coil region" evidence="7">
    <location>
        <begin position="346"/>
        <end position="373"/>
    </location>
</feature>
<dbReference type="SMART" id="SM00338">
    <property type="entry name" value="BRLZ"/>
    <property type="match status" value="1"/>
</dbReference>
<dbReference type="Gene3D" id="1.20.5.170">
    <property type="match status" value="1"/>
</dbReference>
<dbReference type="CDD" id="cd14692">
    <property type="entry name" value="bZIP_ATF4"/>
    <property type="match status" value="1"/>
</dbReference>
<keyword evidence="6" id="KW-0539">Nucleus</keyword>
<evidence type="ECO:0000256" key="2">
    <source>
        <dbReference type="ARBA" id="ARBA00007163"/>
    </source>
</evidence>
<comment type="subcellular location">
    <subcellularLocation>
        <location evidence="1">Nucleus</location>
    </subcellularLocation>
</comment>
<evidence type="ECO:0000256" key="6">
    <source>
        <dbReference type="ARBA" id="ARBA00023242"/>
    </source>
</evidence>
<dbReference type="OrthoDB" id="5847285at2759"/>
<dbReference type="PANTHER" id="PTHR13044">
    <property type="entry name" value="ACTIVATING TRANSCRIPTION FACTOR ATF 4/5"/>
    <property type="match status" value="1"/>
</dbReference>
<keyword evidence="3" id="KW-0805">Transcription regulation</keyword>
<dbReference type="InterPro" id="IPR004827">
    <property type="entry name" value="bZIP"/>
</dbReference>
<comment type="similarity">
    <text evidence="2">Belongs to the bZIP family.</text>
</comment>
<dbReference type="GO" id="GO:0001228">
    <property type="term" value="F:DNA-binding transcription activator activity, RNA polymerase II-specific"/>
    <property type="evidence" value="ECO:0007669"/>
    <property type="project" value="TreeGrafter"/>
</dbReference>
<gene>
    <name evidence="9" type="primary">NCL1_37008</name>
    <name evidence="9" type="ORF">TNCT_375091</name>
</gene>
<dbReference type="GO" id="GO:0005634">
    <property type="term" value="C:nucleus"/>
    <property type="evidence" value="ECO:0007669"/>
    <property type="project" value="UniProtKB-SubCell"/>
</dbReference>